<dbReference type="Gene3D" id="3.40.50.450">
    <property type="match status" value="1"/>
</dbReference>
<evidence type="ECO:0000256" key="1">
    <source>
        <dbReference type="ARBA" id="ARBA00006525"/>
    </source>
</evidence>
<dbReference type="PANTHER" id="PTHR43022">
    <property type="entry name" value="PROTEIN SMF"/>
    <property type="match status" value="1"/>
</dbReference>
<dbReference type="Pfam" id="PF02481">
    <property type="entry name" value="DNA_processg_A"/>
    <property type="match status" value="1"/>
</dbReference>
<dbReference type="SUPFAM" id="SSF102405">
    <property type="entry name" value="MCP/YpsA-like"/>
    <property type="match status" value="1"/>
</dbReference>
<proteinExistence type="inferred from homology"/>
<dbReference type="RefSeq" id="WP_406581004.1">
    <property type="nucleotide sequence ID" value="NZ_JBJHQH010000008.1"/>
</dbReference>
<accession>A0ABW8RG15</accession>
<dbReference type="NCBIfam" id="TIGR00732">
    <property type="entry name" value="dprA"/>
    <property type="match status" value="1"/>
</dbReference>
<comment type="caution">
    <text evidence="3">The sequence shown here is derived from an EMBL/GenBank/DDBJ whole genome shotgun (WGS) entry which is preliminary data.</text>
</comment>
<gene>
    <name evidence="3" type="primary">dprA</name>
    <name evidence="3" type="ORF">ACJEBI_13090</name>
</gene>
<evidence type="ECO:0000313" key="4">
    <source>
        <dbReference type="Proteomes" id="UP001623041"/>
    </source>
</evidence>
<keyword evidence="4" id="KW-1185">Reference proteome</keyword>
<sequence length="300" mass="33980">MDDFKEKLIHLLHYPNITWNTVYQTLRKDPTLRSLYRLQTQSTQQISLFPPNNHDHSMAQSSIISLHPDMIHEQIRQYATNEITVITILDKEYPHYLKEIYQPPWALFAKGDISLLEKEPKLAVVGSRQATQYGKNAIRLIFPELIDNDVLIVSGLAKGIDALAHEYAIKNGGKTIAVIAGGLYHIYPKENMSLALEMMKTQLVLSEYPPDTKPLRWHFPSRNRIISGLSNGTFIIEAKRKSGSLITANYAVNEGRDVFSLPGSIFNPYSVGANELIQQGAKLVTRAEDILEEIRLNSRV</sequence>
<name>A0ABW8RG15_9BACI</name>
<dbReference type="EMBL" id="JBJHQH010000008">
    <property type="protein sequence ID" value="MFK9092419.1"/>
    <property type="molecule type" value="Genomic_DNA"/>
</dbReference>
<evidence type="ECO:0000313" key="3">
    <source>
        <dbReference type="EMBL" id="MFK9092419.1"/>
    </source>
</evidence>
<evidence type="ECO:0000259" key="2">
    <source>
        <dbReference type="Pfam" id="PF02481"/>
    </source>
</evidence>
<organism evidence="3 4">
    <name type="scientific">Bacillus salipaludis</name>
    <dbReference type="NCBI Taxonomy" id="2547811"/>
    <lineage>
        <taxon>Bacteria</taxon>
        <taxon>Bacillati</taxon>
        <taxon>Bacillota</taxon>
        <taxon>Bacilli</taxon>
        <taxon>Bacillales</taxon>
        <taxon>Bacillaceae</taxon>
        <taxon>Bacillus</taxon>
    </lineage>
</organism>
<reference evidence="3 4" key="1">
    <citation type="submission" date="2024-11" db="EMBL/GenBank/DDBJ databases">
        <authorList>
            <person name="Lucas J.A."/>
        </authorList>
    </citation>
    <scope>NUCLEOTIDE SEQUENCE [LARGE SCALE GENOMIC DNA]</scope>
    <source>
        <strain evidence="3 4">Z 5.4</strain>
    </source>
</reference>
<dbReference type="InterPro" id="IPR057666">
    <property type="entry name" value="DrpA_SLOG"/>
</dbReference>
<dbReference type="PANTHER" id="PTHR43022:SF1">
    <property type="entry name" value="PROTEIN SMF"/>
    <property type="match status" value="1"/>
</dbReference>
<protein>
    <submittedName>
        <fullName evidence="3">DNA-processing protein DprA</fullName>
    </submittedName>
</protein>
<comment type="similarity">
    <text evidence="1">Belongs to the DprA/Smf family.</text>
</comment>
<feature type="domain" description="Smf/DprA SLOG" evidence="2">
    <location>
        <begin position="85"/>
        <end position="294"/>
    </location>
</feature>
<dbReference type="Proteomes" id="UP001623041">
    <property type="component" value="Unassembled WGS sequence"/>
</dbReference>
<dbReference type="InterPro" id="IPR003488">
    <property type="entry name" value="DprA"/>
</dbReference>